<evidence type="ECO:0000256" key="6">
    <source>
        <dbReference type="RuleBase" id="RU368003"/>
    </source>
</evidence>
<dbReference type="PANTHER" id="PTHR15341:SF3">
    <property type="entry name" value="NUCLEAR NUCLEIC ACID-BINDING PROTEIN C1D"/>
    <property type="match status" value="1"/>
</dbReference>
<evidence type="ECO:0000256" key="2">
    <source>
        <dbReference type="ARBA" id="ARBA00009154"/>
    </source>
</evidence>
<feature type="compositionally biased region" description="Basic and acidic residues" evidence="7">
    <location>
        <begin position="201"/>
        <end position="210"/>
    </location>
</feature>
<keyword evidence="9" id="KW-1185">Reference proteome</keyword>
<evidence type="ECO:0000313" key="9">
    <source>
        <dbReference type="Proteomes" id="UP000034947"/>
    </source>
</evidence>
<evidence type="ECO:0000256" key="3">
    <source>
        <dbReference type="ARBA" id="ARBA00022552"/>
    </source>
</evidence>
<dbReference type="GO" id="GO:0005730">
    <property type="term" value="C:nucleolus"/>
    <property type="evidence" value="ECO:0007669"/>
    <property type="project" value="TreeGrafter"/>
</dbReference>
<dbReference type="Proteomes" id="UP000034947">
    <property type="component" value="Unassembled WGS sequence"/>
</dbReference>
<feature type="region of interest" description="Disordered" evidence="7">
    <location>
        <begin position="142"/>
        <end position="246"/>
    </location>
</feature>
<dbReference type="OrthoDB" id="1421013at2759"/>
<proteinExistence type="inferred from homology"/>
<evidence type="ECO:0000313" key="8">
    <source>
        <dbReference type="EMBL" id="KKK14339.1"/>
    </source>
</evidence>
<evidence type="ECO:0000256" key="1">
    <source>
        <dbReference type="ARBA" id="ARBA00004123"/>
    </source>
</evidence>
<feature type="compositionally biased region" description="Pro residues" evidence="7">
    <location>
        <begin position="221"/>
        <end position="235"/>
    </location>
</feature>
<feature type="compositionally biased region" description="Low complexity" evidence="7">
    <location>
        <begin position="276"/>
        <end position="290"/>
    </location>
</feature>
<comment type="similarity">
    <text evidence="2 6">Belongs to the C1D family.</text>
</comment>
<dbReference type="EMBL" id="JYKN01003011">
    <property type="protein sequence ID" value="KKK14339.1"/>
    <property type="molecule type" value="Genomic_DNA"/>
</dbReference>
<gene>
    <name evidence="8" type="ORF">AOCH_001064</name>
</gene>
<dbReference type="InterPro" id="IPR007146">
    <property type="entry name" value="Sas10/Utp3/C1D"/>
</dbReference>
<dbReference type="Pfam" id="PF04000">
    <property type="entry name" value="Sas10_Utp3"/>
    <property type="match status" value="1"/>
</dbReference>
<dbReference type="VEuPathDB" id="FungiDB:P175DRAFT_0492539"/>
<dbReference type="AlphaFoldDB" id="A0A0F8U3M4"/>
<organism evidence="8 9">
    <name type="scientific">Aspergillus ochraceoroseus</name>
    <dbReference type="NCBI Taxonomy" id="138278"/>
    <lineage>
        <taxon>Eukaryota</taxon>
        <taxon>Fungi</taxon>
        <taxon>Dikarya</taxon>
        <taxon>Ascomycota</taxon>
        <taxon>Pezizomycotina</taxon>
        <taxon>Eurotiomycetes</taxon>
        <taxon>Eurotiomycetidae</taxon>
        <taxon>Eurotiales</taxon>
        <taxon>Aspergillaceae</taxon>
        <taxon>Aspergillus</taxon>
        <taxon>Aspergillus subgen. Nidulantes</taxon>
    </lineage>
</organism>
<dbReference type="GO" id="GO:0003723">
    <property type="term" value="F:RNA binding"/>
    <property type="evidence" value="ECO:0007669"/>
    <property type="project" value="UniProtKB-UniRule"/>
</dbReference>
<reference evidence="8 9" key="1">
    <citation type="submission" date="2015-02" db="EMBL/GenBank/DDBJ databases">
        <title>Draft Genome Sequences of Two Closely-Related Aflatoxigenic Aspergillus Species Obtained from the Cote d'Ivoire.</title>
        <authorList>
            <person name="Moore G.G."/>
            <person name="Beltz S.B."/>
            <person name="Mack B.M."/>
        </authorList>
    </citation>
    <scope>NUCLEOTIDE SEQUENCE [LARGE SCALE GENOMIC DNA]</scope>
    <source>
        <strain evidence="8 9">SRRC1432</strain>
    </source>
</reference>
<feature type="compositionally biased region" description="Low complexity" evidence="7">
    <location>
        <begin position="182"/>
        <end position="192"/>
    </location>
</feature>
<keyword evidence="5 6" id="KW-0539">Nucleus</keyword>
<dbReference type="VEuPathDB" id="FungiDB:P175DRAFT_0556877"/>
<accession>A0A0F8U3M4</accession>
<comment type="function">
    <text evidence="6">Required for exosome-dependent processing of pre-rRNA and small nucleolar RNA (snRNA) precursors. Involved in processing of 35S pre-rRNA at the A0, A1 and A2 sites.</text>
</comment>
<sequence length="349" mass="37644">MDTTDIITLLEQLDDNVDDLEEILNPILDSTVVETSKKLPVLDKAKFHVLVTYTLESLLFSYLRLHGVNAKEHPVFRELTRVKQYFEKIKALETEPEQRTMTLDKQAASRFIKHGLAGNEKFDLERKEQIAKEKARAQLKASLLAKNASATPETSSKNHTSDSDSDSGSDSNQPGDEEETKASQPQQTSTKSQKGKKGKDAKHPNRRTKEGPAQPASLDCCPPPAAPQQAPPAPAPVQQSSGPGLFGQMASTAAGVAVGSSIGHAIGGFFSGGGSSAPAETQQAPPAQSQGMDSGLWQSNAANSSWENPACEADVRSFRKCMDENQGNMSICGWYLDQLKACQAAAKQY</sequence>
<dbReference type="GO" id="GO:0003677">
    <property type="term" value="F:DNA binding"/>
    <property type="evidence" value="ECO:0007669"/>
    <property type="project" value="TreeGrafter"/>
</dbReference>
<dbReference type="GO" id="GO:0010468">
    <property type="term" value="P:regulation of gene expression"/>
    <property type="evidence" value="ECO:0007669"/>
    <property type="project" value="TreeGrafter"/>
</dbReference>
<evidence type="ECO:0000256" key="7">
    <source>
        <dbReference type="SAM" id="MobiDB-lite"/>
    </source>
</evidence>
<feature type="region of interest" description="Disordered" evidence="7">
    <location>
        <begin position="273"/>
        <end position="301"/>
    </location>
</feature>
<evidence type="ECO:0000256" key="5">
    <source>
        <dbReference type="ARBA" id="ARBA00023242"/>
    </source>
</evidence>
<comment type="subcellular location">
    <subcellularLocation>
        <location evidence="1 6">Nucleus</location>
    </subcellularLocation>
</comment>
<keyword evidence="4 6" id="KW-0694">RNA-binding</keyword>
<evidence type="ECO:0000256" key="4">
    <source>
        <dbReference type="ARBA" id="ARBA00022884"/>
    </source>
</evidence>
<protein>
    <recommendedName>
        <fullName evidence="6">Exosome complex protein</fullName>
    </recommendedName>
</protein>
<comment type="caution">
    <text evidence="8">The sequence shown here is derived from an EMBL/GenBank/DDBJ whole genome shotgun (WGS) entry which is preliminary data.</text>
</comment>
<dbReference type="InterPro" id="IPR011082">
    <property type="entry name" value="Exosome-assoc_fac/DNA_repair"/>
</dbReference>
<name>A0A0F8U3M4_9EURO</name>
<dbReference type="GO" id="GO:0000460">
    <property type="term" value="P:maturation of 5.8S rRNA"/>
    <property type="evidence" value="ECO:0007669"/>
    <property type="project" value="TreeGrafter"/>
</dbReference>
<keyword evidence="3 6" id="KW-0698">rRNA processing</keyword>
<dbReference type="PANTHER" id="PTHR15341">
    <property type="entry name" value="SUN-COR STEROID HORMONE RECEPTOR CO-REPRESSOR"/>
    <property type="match status" value="1"/>
</dbReference>
<dbReference type="GO" id="GO:0000178">
    <property type="term" value="C:exosome (RNase complex)"/>
    <property type="evidence" value="ECO:0007669"/>
    <property type="project" value="TreeGrafter"/>
</dbReference>